<protein>
    <submittedName>
        <fullName evidence="2">Uncharacterized protein</fullName>
    </submittedName>
</protein>
<evidence type="ECO:0000256" key="1">
    <source>
        <dbReference type="SAM" id="SignalP"/>
    </source>
</evidence>
<organism evidence="2 3">
    <name type="scientific">Immersiella caudata</name>
    <dbReference type="NCBI Taxonomy" id="314043"/>
    <lineage>
        <taxon>Eukaryota</taxon>
        <taxon>Fungi</taxon>
        <taxon>Dikarya</taxon>
        <taxon>Ascomycota</taxon>
        <taxon>Pezizomycotina</taxon>
        <taxon>Sordariomycetes</taxon>
        <taxon>Sordariomycetidae</taxon>
        <taxon>Sordariales</taxon>
        <taxon>Lasiosphaeriaceae</taxon>
        <taxon>Immersiella</taxon>
    </lineage>
</organism>
<proteinExistence type="predicted"/>
<feature type="signal peptide" evidence="1">
    <location>
        <begin position="1"/>
        <end position="25"/>
    </location>
</feature>
<evidence type="ECO:0000313" key="3">
    <source>
        <dbReference type="Proteomes" id="UP001175000"/>
    </source>
</evidence>
<evidence type="ECO:0000313" key="2">
    <source>
        <dbReference type="EMBL" id="KAK0613224.1"/>
    </source>
</evidence>
<feature type="chain" id="PRO_5041470508" evidence="1">
    <location>
        <begin position="26"/>
        <end position="152"/>
    </location>
</feature>
<keyword evidence="1" id="KW-0732">Signal</keyword>
<dbReference type="AlphaFoldDB" id="A0AA39WD71"/>
<keyword evidence="3" id="KW-1185">Reference proteome</keyword>
<reference evidence="2" key="1">
    <citation type="submission" date="2023-06" db="EMBL/GenBank/DDBJ databases">
        <title>Genome-scale phylogeny and comparative genomics of the fungal order Sordariales.</title>
        <authorList>
            <consortium name="Lawrence Berkeley National Laboratory"/>
            <person name="Hensen N."/>
            <person name="Bonometti L."/>
            <person name="Westerberg I."/>
            <person name="Brannstrom I.O."/>
            <person name="Guillou S."/>
            <person name="Cros-Aarteil S."/>
            <person name="Calhoun S."/>
            <person name="Haridas S."/>
            <person name="Kuo A."/>
            <person name="Mondo S."/>
            <person name="Pangilinan J."/>
            <person name="Riley R."/>
            <person name="Labutti K."/>
            <person name="Andreopoulos B."/>
            <person name="Lipzen A."/>
            <person name="Chen C."/>
            <person name="Yanf M."/>
            <person name="Daum C."/>
            <person name="Ng V."/>
            <person name="Clum A."/>
            <person name="Steindorff A."/>
            <person name="Ohm R."/>
            <person name="Martin F."/>
            <person name="Silar P."/>
            <person name="Natvig D."/>
            <person name="Lalanne C."/>
            <person name="Gautier V."/>
            <person name="Ament-Velasquez S.L."/>
            <person name="Kruys A."/>
            <person name="Hutchinson M.I."/>
            <person name="Powell A.J."/>
            <person name="Barry K."/>
            <person name="Miller A.N."/>
            <person name="Grigoriev I.V."/>
            <person name="Debuchy R."/>
            <person name="Gladieux P."/>
            <person name="Thoren M.H."/>
            <person name="Johannesson H."/>
        </authorList>
    </citation>
    <scope>NUCLEOTIDE SEQUENCE</scope>
    <source>
        <strain evidence="2">CBS 606.72</strain>
    </source>
</reference>
<dbReference type="Proteomes" id="UP001175000">
    <property type="component" value="Unassembled WGS sequence"/>
</dbReference>
<gene>
    <name evidence="2" type="ORF">B0T14DRAFT_569300</name>
</gene>
<sequence length="152" mass="15933">MLVPCGLKVATACYWLVSLAAGVQGRALNARQVPDEPDWSWAITGYSEEGCRGEIIANWRGANDVPACIKIAATKSISGGSGAGNTVNLWQDRDCRVPAGDLTPAGQDRNGWPCYNAAIQGFSVGNLILGQTLNVSDGEGTTTMVSLDFASL</sequence>
<name>A0AA39WD71_9PEZI</name>
<comment type="caution">
    <text evidence="2">The sequence shown here is derived from an EMBL/GenBank/DDBJ whole genome shotgun (WGS) entry which is preliminary data.</text>
</comment>
<accession>A0AA39WD71</accession>
<dbReference type="EMBL" id="JAULSU010000006">
    <property type="protein sequence ID" value="KAK0613224.1"/>
    <property type="molecule type" value="Genomic_DNA"/>
</dbReference>